<accession>A0A1B0AVC4</accession>
<sequence length="147" mass="16413">METESFYGVELSDKDPLAQFEVDETDKEVTVQQLIIKQISLGAEAKSGEFNVVQAEVKINEKETLKIPVAVLKAGETRVLRPNLEFPSDSVTFKLTQGSGPVYICGKNVVSEIMNEEWNNDDDIDDDDDDDDEPPPPQQNGKNIKKK</sequence>
<dbReference type="InterPro" id="IPR004301">
    <property type="entry name" value="Nucleoplasmin"/>
</dbReference>
<dbReference type="GO" id="GO:0042393">
    <property type="term" value="F:histone binding"/>
    <property type="evidence" value="ECO:0007669"/>
    <property type="project" value="TreeGrafter"/>
</dbReference>
<dbReference type="EnsemblMetazoa" id="GPPI009921-RA">
    <property type="protein sequence ID" value="GPPI009921-PA"/>
    <property type="gene ID" value="GPPI009921"/>
</dbReference>
<dbReference type="GO" id="GO:0005730">
    <property type="term" value="C:nucleolus"/>
    <property type="evidence" value="ECO:0007669"/>
    <property type="project" value="TreeGrafter"/>
</dbReference>
<dbReference type="InterPro" id="IPR036824">
    <property type="entry name" value="Nucleoplasmin_core_dom_sf"/>
</dbReference>
<protein>
    <recommendedName>
        <fullName evidence="5">Nucleoplasmin core domain-containing protein</fullName>
    </recommendedName>
</protein>
<evidence type="ECO:0000313" key="6">
    <source>
        <dbReference type="EnsemblMetazoa" id="GPPI009921-PA"/>
    </source>
</evidence>
<keyword evidence="7" id="KW-1185">Reference proteome</keyword>
<dbReference type="SUPFAM" id="SSF69203">
    <property type="entry name" value="Nucleoplasmin-like core domain"/>
    <property type="match status" value="1"/>
</dbReference>
<dbReference type="AlphaFoldDB" id="A0A1B0AVC4"/>
<dbReference type="GO" id="GO:0005654">
    <property type="term" value="C:nucleoplasm"/>
    <property type="evidence" value="ECO:0007669"/>
    <property type="project" value="TreeGrafter"/>
</dbReference>
<reference evidence="6" key="2">
    <citation type="submission" date="2020-05" db="UniProtKB">
        <authorList>
            <consortium name="EnsemblMetazoa"/>
        </authorList>
    </citation>
    <scope>IDENTIFICATION</scope>
    <source>
        <strain evidence="6">IAEA</strain>
    </source>
</reference>
<proteinExistence type="inferred from homology"/>
<dbReference type="GO" id="GO:0006338">
    <property type="term" value="P:chromatin remodeling"/>
    <property type="evidence" value="ECO:0007669"/>
    <property type="project" value="TreeGrafter"/>
</dbReference>
<dbReference type="GO" id="GO:0005737">
    <property type="term" value="C:cytoplasm"/>
    <property type="evidence" value="ECO:0007669"/>
    <property type="project" value="TreeGrafter"/>
</dbReference>
<dbReference type="Gene3D" id="2.60.120.340">
    <property type="entry name" value="Nucleoplasmin core domain"/>
    <property type="match status" value="1"/>
</dbReference>
<dbReference type="GO" id="GO:0003723">
    <property type="term" value="F:RNA binding"/>
    <property type="evidence" value="ECO:0007669"/>
    <property type="project" value="TreeGrafter"/>
</dbReference>
<dbReference type="PANTHER" id="PTHR22747">
    <property type="entry name" value="NUCLEOPLASMIN"/>
    <property type="match status" value="1"/>
</dbReference>
<dbReference type="VEuPathDB" id="VectorBase:GPPI009921"/>
<name>A0A1B0AVC4_9MUSC</name>
<dbReference type="EMBL" id="JXJN01004199">
    <property type="status" value="NOT_ANNOTATED_CDS"/>
    <property type="molecule type" value="Genomic_DNA"/>
</dbReference>
<evidence type="ECO:0000256" key="4">
    <source>
        <dbReference type="SAM" id="MobiDB-lite"/>
    </source>
</evidence>
<evidence type="ECO:0000313" key="7">
    <source>
        <dbReference type="Proteomes" id="UP000092460"/>
    </source>
</evidence>
<organism evidence="6 7">
    <name type="scientific">Glossina palpalis gambiensis</name>
    <dbReference type="NCBI Taxonomy" id="67801"/>
    <lineage>
        <taxon>Eukaryota</taxon>
        <taxon>Metazoa</taxon>
        <taxon>Ecdysozoa</taxon>
        <taxon>Arthropoda</taxon>
        <taxon>Hexapoda</taxon>
        <taxon>Insecta</taxon>
        <taxon>Pterygota</taxon>
        <taxon>Neoptera</taxon>
        <taxon>Endopterygota</taxon>
        <taxon>Diptera</taxon>
        <taxon>Brachycera</taxon>
        <taxon>Muscomorpha</taxon>
        <taxon>Hippoboscoidea</taxon>
        <taxon>Glossinidae</taxon>
        <taxon>Glossina</taxon>
    </lineage>
</organism>
<dbReference type="GO" id="GO:0003682">
    <property type="term" value="F:chromatin binding"/>
    <property type="evidence" value="ECO:0007669"/>
    <property type="project" value="TreeGrafter"/>
</dbReference>
<dbReference type="Pfam" id="PF03066">
    <property type="entry name" value="Nucleoplasmin"/>
    <property type="match status" value="1"/>
</dbReference>
<keyword evidence="3" id="KW-0539">Nucleus</keyword>
<comment type="similarity">
    <text evidence="2">Belongs to the nucleoplasmin family.</text>
</comment>
<dbReference type="STRING" id="67801.A0A1B0AVC4"/>
<feature type="region of interest" description="Disordered" evidence="4">
    <location>
        <begin position="115"/>
        <end position="147"/>
    </location>
</feature>
<dbReference type="InterPro" id="IPR024057">
    <property type="entry name" value="Nucleoplasmin_core_dom"/>
</dbReference>
<evidence type="ECO:0000256" key="2">
    <source>
        <dbReference type="ARBA" id="ARBA00010744"/>
    </source>
</evidence>
<evidence type="ECO:0000256" key="3">
    <source>
        <dbReference type="ARBA" id="ARBA00023242"/>
    </source>
</evidence>
<comment type="subcellular location">
    <subcellularLocation>
        <location evidence="1">Nucleus</location>
    </subcellularLocation>
</comment>
<evidence type="ECO:0000259" key="5">
    <source>
        <dbReference type="Pfam" id="PF03066"/>
    </source>
</evidence>
<evidence type="ECO:0000256" key="1">
    <source>
        <dbReference type="ARBA" id="ARBA00004123"/>
    </source>
</evidence>
<feature type="domain" description="Nucleoplasmin core" evidence="5">
    <location>
        <begin position="6"/>
        <end position="110"/>
    </location>
</feature>
<feature type="compositionally biased region" description="Acidic residues" evidence="4">
    <location>
        <begin position="115"/>
        <end position="134"/>
    </location>
</feature>
<dbReference type="PANTHER" id="PTHR22747:SF18">
    <property type="entry name" value="GEO09167P1-RELATED"/>
    <property type="match status" value="1"/>
</dbReference>
<dbReference type="Proteomes" id="UP000092460">
    <property type="component" value="Unassembled WGS sequence"/>
</dbReference>
<reference evidence="7" key="1">
    <citation type="submission" date="2015-01" db="EMBL/GenBank/DDBJ databases">
        <authorList>
            <person name="Aksoy S."/>
            <person name="Warren W."/>
            <person name="Wilson R.K."/>
        </authorList>
    </citation>
    <scope>NUCLEOTIDE SEQUENCE [LARGE SCALE GENOMIC DNA]</scope>
    <source>
        <strain evidence="7">IAEA</strain>
    </source>
</reference>